<dbReference type="PANTHER" id="PTHR43205:SF7">
    <property type="entry name" value="PROSTAGLANDIN REDUCTASE 1"/>
    <property type="match status" value="1"/>
</dbReference>
<evidence type="ECO:0000256" key="28">
    <source>
        <dbReference type="ARBA" id="ARBA00048387"/>
    </source>
</evidence>
<comment type="catalytic activity">
    <reaction evidence="32">
        <text>13,14-dihydro-15-oxo-prostaglandin E1 + NADP(+) = 15-oxoprostaglandin E1 + NADPH + H(+)</text>
        <dbReference type="Rhea" id="RHEA:50584"/>
        <dbReference type="ChEBI" id="CHEBI:15378"/>
        <dbReference type="ChEBI" id="CHEBI:57401"/>
        <dbReference type="ChEBI" id="CHEBI:57783"/>
        <dbReference type="ChEBI" id="CHEBI:58349"/>
        <dbReference type="ChEBI" id="CHEBI:133408"/>
    </reaction>
    <physiologicalReaction direction="right-to-left" evidence="32">
        <dbReference type="Rhea" id="RHEA:50586"/>
    </physiologicalReaction>
</comment>
<dbReference type="CDD" id="cd08294">
    <property type="entry name" value="leukotriene_B4_DH_like"/>
    <property type="match status" value="2"/>
</dbReference>
<keyword evidence="7" id="KW-0963">Cytoplasm</keyword>
<comment type="catalytic activity">
    <reaction evidence="29">
        <text>20-hydroxy-leukotriene B4 + NADP(+) = 12-oxo-20-hydroxy-leukotriene B4 + NADPH + H(+)</text>
        <dbReference type="Rhea" id="RHEA:51208"/>
        <dbReference type="ChEBI" id="CHEBI:15378"/>
        <dbReference type="ChEBI" id="CHEBI:57460"/>
        <dbReference type="ChEBI" id="CHEBI:57783"/>
        <dbReference type="ChEBI" id="CHEBI:58349"/>
        <dbReference type="ChEBI" id="CHEBI:133346"/>
    </reaction>
    <physiologicalReaction direction="left-to-right" evidence="29">
        <dbReference type="Rhea" id="RHEA:51209"/>
    </physiologicalReaction>
</comment>
<gene>
    <name evidence="36" type="ORF">CLUMA_CG006576</name>
</gene>
<evidence type="ECO:0000256" key="14">
    <source>
        <dbReference type="ARBA" id="ARBA00023098"/>
    </source>
</evidence>
<dbReference type="AlphaFoldDB" id="A0A1J1I2L4"/>
<evidence type="ECO:0000313" key="37">
    <source>
        <dbReference type="Proteomes" id="UP000183832"/>
    </source>
</evidence>
<evidence type="ECO:0000256" key="2">
    <source>
        <dbReference type="ARBA" id="ARBA00010460"/>
    </source>
</evidence>
<dbReference type="InterPro" id="IPR014190">
    <property type="entry name" value="PTGR1"/>
</dbReference>
<evidence type="ECO:0000256" key="1">
    <source>
        <dbReference type="ARBA" id="ARBA00004496"/>
    </source>
</evidence>
<name>A0A1J1I2L4_9DIPT</name>
<comment type="catalytic activity">
    <reaction evidence="20">
        <text>octanal + NADP(+) = (2E)-octenal + NADPH + H(+)</text>
        <dbReference type="Rhea" id="RHEA:50780"/>
        <dbReference type="ChEBI" id="CHEBI:15378"/>
        <dbReference type="ChEBI" id="CHEBI:17935"/>
        <dbReference type="ChEBI" id="CHEBI:57783"/>
        <dbReference type="ChEBI" id="CHEBI:58349"/>
        <dbReference type="ChEBI" id="CHEBI:61748"/>
    </reaction>
    <physiologicalReaction direction="right-to-left" evidence="20">
        <dbReference type="Rhea" id="RHEA:50782"/>
    </physiologicalReaction>
</comment>
<evidence type="ECO:0000256" key="9">
    <source>
        <dbReference type="ARBA" id="ARBA00022553"/>
    </source>
</evidence>
<evidence type="ECO:0000256" key="8">
    <source>
        <dbReference type="ARBA" id="ARBA00022501"/>
    </source>
</evidence>
<proteinExistence type="inferred from homology"/>
<evidence type="ECO:0000256" key="3">
    <source>
        <dbReference type="ARBA" id="ARBA00011852"/>
    </source>
</evidence>
<keyword evidence="8" id="KW-0644">Prostaglandin metabolism</keyword>
<dbReference type="EC" id="1.3.1.48" evidence="4"/>
<dbReference type="GO" id="GO:0032440">
    <property type="term" value="F:2-alkenal reductase [NAD(P)H] activity"/>
    <property type="evidence" value="ECO:0007669"/>
    <property type="project" value="UniProtKB-EC"/>
</dbReference>
<evidence type="ECO:0000256" key="27">
    <source>
        <dbReference type="ARBA" id="ARBA00048290"/>
    </source>
</evidence>
<comment type="catalytic activity">
    <reaction evidence="33">
        <text>an n-alkanal + NADP(+) = an alk-2-enal + NADPH + H(+)</text>
        <dbReference type="Rhea" id="RHEA:13737"/>
        <dbReference type="ChEBI" id="CHEBI:12834"/>
        <dbReference type="ChEBI" id="CHEBI:13757"/>
        <dbReference type="ChEBI" id="CHEBI:15378"/>
        <dbReference type="ChEBI" id="CHEBI:57783"/>
        <dbReference type="ChEBI" id="CHEBI:58349"/>
        <dbReference type="EC" id="1.3.1.74"/>
    </reaction>
    <physiologicalReaction direction="right-to-left" evidence="33">
        <dbReference type="Rhea" id="RHEA:13739"/>
    </physiologicalReaction>
</comment>
<dbReference type="InterPro" id="IPR011032">
    <property type="entry name" value="GroES-like_sf"/>
</dbReference>
<dbReference type="OrthoDB" id="809632at2759"/>
<comment type="catalytic activity">
    <reaction evidence="28">
        <text>4-hydroxynonanal + NADP(+) = (E)-4-hydroxynon-2-enal + NADPH + H(+)</text>
        <dbReference type="Rhea" id="RHEA:64736"/>
        <dbReference type="ChEBI" id="CHEBI:15378"/>
        <dbReference type="ChEBI" id="CHEBI:57783"/>
        <dbReference type="ChEBI" id="CHEBI:58349"/>
        <dbReference type="ChEBI" id="CHEBI:58968"/>
        <dbReference type="ChEBI" id="CHEBI:156112"/>
    </reaction>
    <physiologicalReaction direction="right-to-left" evidence="28">
        <dbReference type="Rhea" id="RHEA:64738"/>
    </physiologicalReaction>
</comment>
<comment type="catalytic activity">
    <reaction evidence="25">
        <text>dodecanal + NADP(+) = (2E)-dodecenal + NADPH + H(+)</text>
        <dbReference type="Rhea" id="RHEA:50784"/>
        <dbReference type="ChEBI" id="CHEBI:15378"/>
        <dbReference type="ChEBI" id="CHEBI:27836"/>
        <dbReference type="ChEBI" id="CHEBI:57783"/>
        <dbReference type="ChEBI" id="CHEBI:58349"/>
        <dbReference type="ChEBI" id="CHEBI:133741"/>
    </reaction>
    <physiologicalReaction direction="right-to-left" evidence="25">
        <dbReference type="Rhea" id="RHEA:50786"/>
    </physiologicalReaction>
</comment>
<evidence type="ECO:0000256" key="33">
    <source>
        <dbReference type="ARBA" id="ARBA00049179"/>
    </source>
</evidence>
<evidence type="ECO:0000256" key="25">
    <source>
        <dbReference type="ARBA" id="ARBA00047903"/>
    </source>
</evidence>
<keyword evidence="13" id="KW-0560">Oxidoreductase</keyword>
<evidence type="ECO:0000256" key="31">
    <source>
        <dbReference type="ARBA" id="ARBA00049068"/>
    </source>
</evidence>
<dbReference type="GO" id="GO:0047522">
    <property type="term" value="F:15-oxoprostaglandin 13-reductase [NAD(P)+] activity"/>
    <property type="evidence" value="ECO:0007669"/>
    <property type="project" value="UniProtKB-EC"/>
</dbReference>
<comment type="catalytic activity">
    <reaction evidence="31">
        <text>(5S,12S)-dihydroxy-(6E,10E,12E,14Z)-eicosatetraenoate + NADP(+) = 12-oxo-(5S)-hydroxy-(6E,8E,10E,14Z)-eicosatetraenoate + NADPH + H(+)</text>
        <dbReference type="Rhea" id="RHEA:51212"/>
        <dbReference type="ChEBI" id="CHEBI:15378"/>
        <dbReference type="ChEBI" id="CHEBI:57783"/>
        <dbReference type="ChEBI" id="CHEBI:58349"/>
        <dbReference type="ChEBI" id="CHEBI:133974"/>
        <dbReference type="ChEBI" id="CHEBI:133975"/>
    </reaction>
    <physiologicalReaction direction="left-to-right" evidence="31">
        <dbReference type="Rhea" id="RHEA:51213"/>
    </physiologicalReaction>
</comment>
<comment type="catalytic activity">
    <reaction evidence="30">
        <text>6-trans-leukotriene B4 + NADP(+) = 12-oxo-(5S)-hydroxy-(6E,8E,10E,14Z)-eicosatetraenoate + NADPH + H(+)</text>
        <dbReference type="Rhea" id="RHEA:51204"/>
        <dbReference type="ChEBI" id="CHEBI:15378"/>
        <dbReference type="ChEBI" id="CHEBI:57783"/>
        <dbReference type="ChEBI" id="CHEBI:58349"/>
        <dbReference type="ChEBI" id="CHEBI:90723"/>
        <dbReference type="ChEBI" id="CHEBI:133974"/>
    </reaction>
    <physiologicalReaction direction="left-to-right" evidence="30">
        <dbReference type="Rhea" id="RHEA:51205"/>
    </physiologicalReaction>
</comment>
<feature type="domain" description="Enoyl reductase (ER)" evidence="35">
    <location>
        <begin position="407"/>
        <end position="712"/>
    </location>
</feature>
<dbReference type="InterPro" id="IPR036291">
    <property type="entry name" value="NAD(P)-bd_dom_sf"/>
</dbReference>
<dbReference type="SUPFAM" id="SSF50129">
    <property type="entry name" value="GroES-like"/>
    <property type="match status" value="4"/>
</dbReference>
<evidence type="ECO:0000256" key="29">
    <source>
        <dbReference type="ARBA" id="ARBA00048591"/>
    </source>
</evidence>
<dbReference type="EMBL" id="CVRI01000036">
    <property type="protein sequence ID" value="CRK93094.1"/>
    <property type="molecule type" value="Genomic_DNA"/>
</dbReference>
<evidence type="ECO:0000256" key="10">
    <source>
        <dbReference type="ARBA" id="ARBA00022832"/>
    </source>
</evidence>
<evidence type="ECO:0000256" key="11">
    <source>
        <dbReference type="ARBA" id="ARBA00022857"/>
    </source>
</evidence>
<evidence type="ECO:0000256" key="20">
    <source>
        <dbReference type="ARBA" id="ARBA00047461"/>
    </source>
</evidence>
<evidence type="ECO:0000256" key="5">
    <source>
        <dbReference type="ARBA" id="ARBA00012410"/>
    </source>
</evidence>
<evidence type="ECO:0000256" key="34">
    <source>
        <dbReference type="ARBA" id="ARBA00049368"/>
    </source>
</evidence>
<comment type="subunit">
    <text evidence="3">Monomer or homodimer.</text>
</comment>
<comment type="catalytic activity">
    <reaction evidence="27">
        <text>13,14-dihydro-15-oxo-PGF2alpha + NADP(+) = 15-oxoprostaglandin F2alpha + NADPH + H(+)</text>
        <dbReference type="Rhea" id="RHEA:50588"/>
        <dbReference type="ChEBI" id="CHEBI:15378"/>
        <dbReference type="ChEBI" id="CHEBI:57783"/>
        <dbReference type="ChEBI" id="CHEBI:58349"/>
        <dbReference type="ChEBI" id="CHEBI:133374"/>
        <dbReference type="ChEBI" id="CHEBI:133409"/>
    </reaction>
    <physiologicalReaction direction="right-to-left" evidence="27">
        <dbReference type="Rhea" id="RHEA:50590"/>
    </physiologicalReaction>
</comment>
<evidence type="ECO:0000256" key="6">
    <source>
        <dbReference type="ARBA" id="ARBA00020651"/>
    </source>
</evidence>
<evidence type="ECO:0000256" key="16">
    <source>
        <dbReference type="ARBA" id="ARBA00031851"/>
    </source>
</evidence>
<evidence type="ECO:0000256" key="26">
    <source>
        <dbReference type="ARBA" id="ARBA00048066"/>
    </source>
</evidence>
<evidence type="ECO:0000259" key="35">
    <source>
        <dbReference type="SMART" id="SM00829"/>
    </source>
</evidence>
<organism evidence="36 37">
    <name type="scientific">Clunio marinus</name>
    <dbReference type="NCBI Taxonomy" id="568069"/>
    <lineage>
        <taxon>Eukaryota</taxon>
        <taxon>Metazoa</taxon>
        <taxon>Ecdysozoa</taxon>
        <taxon>Arthropoda</taxon>
        <taxon>Hexapoda</taxon>
        <taxon>Insecta</taxon>
        <taxon>Pterygota</taxon>
        <taxon>Neoptera</taxon>
        <taxon>Endopterygota</taxon>
        <taxon>Diptera</taxon>
        <taxon>Nematocera</taxon>
        <taxon>Chironomoidea</taxon>
        <taxon>Chironomidae</taxon>
        <taxon>Clunio</taxon>
    </lineage>
</organism>
<dbReference type="GO" id="GO:0006693">
    <property type="term" value="P:prostaglandin metabolic process"/>
    <property type="evidence" value="ECO:0007669"/>
    <property type="project" value="UniProtKB-KW"/>
</dbReference>
<dbReference type="InterPro" id="IPR013149">
    <property type="entry name" value="ADH-like_C"/>
</dbReference>
<comment type="catalytic activity">
    <reaction evidence="21">
        <text>decanal + NADP(+) = (2E)-decenal + NADPH + H(+)</text>
        <dbReference type="Rhea" id="RHEA:50612"/>
        <dbReference type="ChEBI" id="CHEBI:15378"/>
        <dbReference type="ChEBI" id="CHEBI:31457"/>
        <dbReference type="ChEBI" id="CHEBI:57783"/>
        <dbReference type="ChEBI" id="CHEBI:58349"/>
        <dbReference type="ChEBI" id="CHEBI:133455"/>
    </reaction>
    <physiologicalReaction direction="right-to-left" evidence="21">
        <dbReference type="Rhea" id="RHEA:50614"/>
    </physiologicalReaction>
</comment>
<dbReference type="InterPro" id="IPR020843">
    <property type="entry name" value="ER"/>
</dbReference>
<comment type="similarity">
    <text evidence="2">Belongs to the NADP-dependent oxidoreductase L4BD family.</text>
</comment>
<keyword evidence="9" id="KW-0597">Phosphoprotein</keyword>
<evidence type="ECO:0000256" key="17">
    <source>
        <dbReference type="ARBA" id="ARBA00032255"/>
    </source>
</evidence>
<evidence type="ECO:0000256" key="13">
    <source>
        <dbReference type="ARBA" id="ARBA00023002"/>
    </source>
</evidence>
<evidence type="ECO:0000256" key="19">
    <source>
        <dbReference type="ARBA" id="ARBA00033119"/>
    </source>
</evidence>
<evidence type="ECO:0000256" key="24">
    <source>
        <dbReference type="ARBA" id="ARBA00047878"/>
    </source>
</evidence>
<evidence type="ECO:0000256" key="18">
    <source>
        <dbReference type="ARBA" id="ARBA00032297"/>
    </source>
</evidence>
<evidence type="ECO:0000256" key="15">
    <source>
        <dbReference type="ARBA" id="ARBA00023278"/>
    </source>
</evidence>
<dbReference type="SUPFAM" id="SSF51735">
    <property type="entry name" value="NAD(P)-binding Rossmann-fold domains"/>
    <property type="match status" value="2"/>
</dbReference>
<comment type="catalytic activity">
    <reaction evidence="34">
        <text>hexanal + NADP(+) = (E)-hex-2-enal + NADPH + H(+)</text>
        <dbReference type="Rhea" id="RHEA:50776"/>
        <dbReference type="ChEBI" id="CHEBI:15378"/>
        <dbReference type="ChEBI" id="CHEBI:28913"/>
        <dbReference type="ChEBI" id="CHEBI:57783"/>
        <dbReference type="ChEBI" id="CHEBI:58349"/>
        <dbReference type="ChEBI" id="CHEBI:88528"/>
    </reaction>
    <physiologicalReaction direction="right-to-left" evidence="34">
        <dbReference type="Rhea" id="RHEA:50778"/>
    </physiologicalReaction>
</comment>
<dbReference type="PANTHER" id="PTHR43205">
    <property type="entry name" value="PROSTAGLANDIN REDUCTASE"/>
    <property type="match status" value="1"/>
</dbReference>
<dbReference type="STRING" id="568069.A0A1J1I2L4"/>
<evidence type="ECO:0000256" key="22">
    <source>
        <dbReference type="ARBA" id="ARBA00047742"/>
    </source>
</evidence>
<evidence type="ECO:0000256" key="32">
    <source>
        <dbReference type="ARBA" id="ARBA00049070"/>
    </source>
</evidence>
<keyword evidence="37" id="KW-1185">Reference proteome</keyword>
<evidence type="ECO:0000256" key="30">
    <source>
        <dbReference type="ARBA" id="ARBA00048953"/>
    </source>
</evidence>
<dbReference type="InterPro" id="IPR045010">
    <property type="entry name" value="MDR_fam"/>
</dbReference>
<comment type="catalytic activity">
    <reaction evidence="26">
        <text>nonan-2-one + NADP(+) = (3E)-nonen-2-one + NADPH + H(+)</text>
        <dbReference type="Rhea" id="RHEA:50616"/>
        <dbReference type="ChEBI" id="CHEBI:15378"/>
        <dbReference type="ChEBI" id="CHEBI:57783"/>
        <dbReference type="ChEBI" id="CHEBI:58349"/>
        <dbReference type="ChEBI" id="CHEBI:77927"/>
        <dbReference type="ChEBI" id="CHEBI:133457"/>
    </reaction>
    <physiologicalReaction direction="right-to-left" evidence="26">
        <dbReference type="Rhea" id="RHEA:50618"/>
    </physiologicalReaction>
</comment>
<dbReference type="Proteomes" id="UP000183832">
    <property type="component" value="Unassembled WGS sequence"/>
</dbReference>
<comment type="subcellular location">
    <subcellularLocation>
        <location evidence="1">Cytoplasm</location>
    </subcellularLocation>
</comment>
<accession>A0A1J1I2L4</accession>
<evidence type="ECO:0000256" key="23">
    <source>
        <dbReference type="ARBA" id="ARBA00047871"/>
    </source>
</evidence>
<dbReference type="Gene3D" id="3.40.50.720">
    <property type="entry name" value="NAD(P)-binding Rossmann-like Domain"/>
    <property type="match status" value="2"/>
</dbReference>
<evidence type="ECO:0000256" key="12">
    <source>
        <dbReference type="ARBA" id="ARBA00022990"/>
    </source>
</evidence>
<sequence length="713" mass="79983">MFLTTYKLIKLIKEEICVQSSVKYQQVKLFQSLFEMAVRAKKYIYGSAFKGEPKLSDIQLVEEDLPPLKDGEILIEALFLSVDPYMRPYMTRYPVGTPMIGGQMAKVIDSKHSKYPKGTIVFAQVGWRTHTIVNPEELKIQEFYEFPKFEGLSPSLGLGYLGMPGNTSYFGFLEICKPKEGETVVVTGAAGAVGSLVGQIAKLKGCRVIGFAGSDDKCKWLEDELNFDKAINYKKGDMEKALKEAAPKGVDCYFDNVGGELSSIIIHQMNLFGRISVCGSISGYNDQEILVPAPQKKFVFSQLKMEGFIVWNWASRWFEGITEVGNWIQSGKVKYHETITLGFENMPKAFIEMLRGKNTGKAIIKKRQHINGLHNKKIIMMIRRLFSSNALKARKFLYVKPFKGEPTASNFELVEEDVPALKDGEILAAAEYISVDPYMRPYMANYEPPCTMIGGQIANFPKDEIIFGQFGWRTHKVLNPTERQKESFQDCYILPKCEGHPTSLGLGVLGMPGNTAYFGLLELCKPKKGETIVITGAAGAVGSLVGQIGKLQGCRVIGFAGSEDKCRWLENEYGFDKAINYKSENLYKQLKAAAPKGVDCFFDNVGGEASSMIFHQMNNYGRVAVCGAISSYNSEIPKVPAPQTIFVFKQLKMEGFLVWRWSHKWMEGITEIAKWVQDGKIKYHETVTENFENMPKAFIEMLQGKNYGKAIVK</sequence>
<dbReference type="InterPro" id="IPR041694">
    <property type="entry name" value="ADH_N_2"/>
</dbReference>
<reference evidence="36 37" key="1">
    <citation type="submission" date="2015-04" db="EMBL/GenBank/DDBJ databases">
        <authorList>
            <person name="Syromyatnikov M.Y."/>
            <person name="Popov V.N."/>
        </authorList>
    </citation>
    <scope>NUCLEOTIDE SEQUENCE [LARGE SCALE GENOMIC DNA]</scope>
</reference>
<evidence type="ECO:0000313" key="36">
    <source>
        <dbReference type="EMBL" id="CRK93094.1"/>
    </source>
</evidence>
<dbReference type="Pfam" id="PF00107">
    <property type="entry name" value="ADH_zinc_N"/>
    <property type="match status" value="2"/>
</dbReference>
<keyword evidence="11" id="KW-0521">NADP</keyword>
<keyword evidence="10" id="KW-0276">Fatty acid metabolism</keyword>
<protein>
    <recommendedName>
        <fullName evidence="6">Prostaglandin reductase 1</fullName>
        <ecNumber evidence="4">1.3.1.48</ecNumber>
        <ecNumber evidence="5">1.3.1.74</ecNumber>
    </recommendedName>
    <alternativeName>
        <fullName evidence="19">15-oxoprostaglandin 13-reductase</fullName>
    </alternativeName>
    <alternativeName>
        <fullName evidence="17">Dithiolethione-inducible gene 1 protein</fullName>
    </alternativeName>
    <alternativeName>
        <fullName evidence="16">Leukotriene B4 12-hydroxydehydrogenase</fullName>
    </alternativeName>
    <alternativeName>
        <fullName evidence="18">NAD(P)H-dependent alkenal/one oxidoreductase</fullName>
    </alternativeName>
</protein>
<keyword evidence="14" id="KW-0443">Lipid metabolism</keyword>
<comment type="catalytic activity">
    <reaction evidence="24">
        <text>13,14-dihydro-15-oxo-prostaglandin F1alpha + NADP(+) = 15-oxoprostaglandin F1alpha + NADPH + H(+)</text>
        <dbReference type="Rhea" id="RHEA:50592"/>
        <dbReference type="ChEBI" id="CHEBI:15378"/>
        <dbReference type="ChEBI" id="CHEBI:57783"/>
        <dbReference type="ChEBI" id="CHEBI:58349"/>
        <dbReference type="ChEBI" id="CHEBI:79072"/>
        <dbReference type="ChEBI" id="CHEBI:133411"/>
    </reaction>
    <physiologicalReaction direction="right-to-left" evidence="24">
        <dbReference type="Rhea" id="RHEA:50594"/>
    </physiologicalReaction>
</comment>
<dbReference type="FunFam" id="3.40.50.720:FF:000121">
    <property type="entry name" value="Prostaglandin reductase 2"/>
    <property type="match status" value="2"/>
</dbReference>
<evidence type="ECO:0000256" key="4">
    <source>
        <dbReference type="ARBA" id="ARBA00011981"/>
    </source>
</evidence>
<dbReference type="Pfam" id="PF16884">
    <property type="entry name" value="ADH_N_2"/>
    <property type="match status" value="2"/>
</dbReference>
<keyword evidence="15" id="KW-0379">Hydroxylation</keyword>
<keyword evidence="12" id="KW-0007">Acetylation</keyword>
<feature type="non-terminal residue" evidence="36">
    <location>
        <position position="713"/>
    </location>
</feature>
<comment type="catalytic activity">
    <reaction evidence="22">
        <text>pentan-2-one + NADP(+) = (E)-pent-3-en-2-one + NADPH + H(+)</text>
        <dbReference type="Rhea" id="RHEA:50788"/>
        <dbReference type="ChEBI" id="CHEBI:15378"/>
        <dbReference type="ChEBI" id="CHEBI:16472"/>
        <dbReference type="ChEBI" id="CHEBI:57783"/>
        <dbReference type="ChEBI" id="CHEBI:58349"/>
        <dbReference type="ChEBI" id="CHEBI:145276"/>
    </reaction>
    <physiologicalReaction direction="right-to-left" evidence="22">
        <dbReference type="Rhea" id="RHEA:50790"/>
    </physiologicalReaction>
</comment>
<dbReference type="SMART" id="SM00829">
    <property type="entry name" value="PKS_ER"/>
    <property type="match status" value="1"/>
</dbReference>
<dbReference type="GO" id="GO:0005737">
    <property type="term" value="C:cytoplasm"/>
    <property type="evidence" value="ECO:0007669"/>
    <property type="project" value="UniProtKB-SubCell"/>
</dbReference>
<comment type="catalytic activity">
    <reaction evidence="23">
        <text>leukotriene B4 + NADP(+) = 12-oxo-leukotriene B4 + NADPH + H(+)</text>
        <dbReference type="Rhea" id="RHEA:50608"/>
        <dbReference type="ChEBI" id="CHEBI:15378"/>
        <dbReference type="ChEBI" id="CHEBI:57461"/>
        <dbReference type="ChEBI" id="CHEBI:57783"/>
        <dbReference type="ChEBI" id="CHEBI:58349"/>
        <dbReference type="ChEBI" id="CHEBI:133309"/>
    </reaction>
    <physiologicalReaction direction="left-to-right" evidence="23">
        <dbReference type="Rhea" id="RHEA:50609"/>
    </physiologicalReaction>
</comment>
<dbReference type="EC" id="1.3.1.74" evidence="5"/>
<evidence type="ECO:0000256" key="21">
    <source>
        <dbReference type="ARBA" id="ARBA00047617"/>
    </source>
</evidence>
<dbReference type="Gene3D" id="3.90.180.10">
    <property type="entry name" value="Medium-chain alcohol dehydrogenases, catalytic domain"/>
    <property type="match status" value="2"/>
</dbReference>
<evidence type="ECO:0000256" key="7">
    <source>
        <dbReference type="ARBA" id="ARBA00022490"/>
    </source>
</evidence>